<proteinExistence type="predicted"/>
<comment type="caution">
    <text evidence="1">The sequence shown here is derived from an EMBL/GenBank/DDBJ whole genome shotgun (WGS) entry which is preliminary data.</text>
</comment>
<evidence type="ECO:0000313" key="1">
    <source>
        <dbReference type="EMBL" id="KKK70238.1"/>
    </source>
</evidence>
<name>A0A0F8XML9_9ZZZZ</name>
<organism evidence="1">
    <name type="scientific">marine sediment metagenome</name>
    <dbReference type="NCBI Taxonomy" id="412755"/>
    <lineage>
        <taxon>unclassified sequences</taxon>
        <taxon>metagenomes</taxon>
        <taxon>ecological metagenomes</taxon>
    </lineage>
</organism>
<reference evidence="1" key="1">
    <citation type="journal article" date="2015" name="Nature">
        <title>Complex archaea that bridge the gap between prokaryotes and eukaryotes.</title>
        <authorList>
            <person name="Spang A."/>
            <person name="Saw J.H."/>
            <person name="Jorgensen S.L."/>
            <person name="Zaremba-Niedzwiedzka K."/>
            <person name="Martijn J."/>
            <person name="Lind A.E."/>
            <person name="van Eijk R."/>
            <person name="Schleper C."/>
            <person name="Guy L."/>
            <person name="Ettema T.J."/>
        </authorList>
    </citation>
    <scope>NUCLEOTIDE SEQUENCE</scope>
</reference>
<dbReference type="EMBL" id="LAZR01058281">
    <property type="protein sequence ID" value="KKK70238.1"/>
    <property type="molecule type" value="Genomic_DNA"/>
</dbReference>
<accession>A0A0F8XML9</accession>
<sequence length="63" mass="7464">MTVKTEERNLYTIAQEIWEDWKKPNFAAIPYMRAMNVMVSPDERYLYDPGTEIVLRFLCNCGT</sequence>
<protein>
    <submittedName>
        <fullName evidence="1">Uncharacterized protein</fullName>
    </submittedName>
</protein>
<dbReference type="AlphaFoldDB" id="A0A0F8XML9"/>
<gene>
    <name evidence="1" type="ORF">LCGC14_2926030</name>
</gene>